<dbReference type="InterPro" id="IPR040476">
    <property type="entry name" value="CSD2"/>
</dbReference>
<dbReference type="InterPro" id="IPR013223">
    <property type="entry name" value="RNase_B_OB_dom"/>
</dbReference>
<keyword evidence="6 8" id="KW-0269">Exonuclease</keyword>
<protein>
    <recommendedName>
        <fullName evidence="8">Ribonuclease R</fullName>
        <shortName evidence="8">RNase R</shortName>
        <ecNumber evidence="8">3.1.13.1</ecNumber>
    </recommendedName>
</protein>
<evidence type="ECO:0000256" key="3">
    <source>
        <dbReference type="ARBA" id="ARBA00022490"/>
    </source>
</evidence>
<comment type="function">
    <text evidence="8">3'-5' exoribonuclease that releases 5'-nucleoside monophosphates and is involved in maturation of structured RNAs.</text>
</comment>
<evidence type="ECO:0000256" key="4">
    <source>
        <dbReference type="ARBA" id="ARBA00022722"/>
    </source>
</evidence>
<dbReference type="InterPro" id="IPR011129">
    <property type="entry name" value="CSD"/>
</dbReference>
<dbReference type="SMART" id="SM00357">
    <property type="entry name" value="CSP"/>
    <property type="match status" value="1"/>
</dbReference>
<dbReference type="RefSeq" id="WP_245746634.1">
    <property type="nucleotide sequence ID" value="NZ_FNYW01000014.1"/>
</dbReference>
<dbReference type="EMBL" id="FNYW01000014">
    <property type="protein sequence ID" value="SEI72789.1"/>
    <property type="molecule type" value="Genomic_DNA"/>
</dbReference>
<dbReference type="NCBIfam" id="TIGR00358">
    <property type="entry name" value="3_prime_RNase"/>
    <property type="match status" value="1"/>
</dbReference>
<evidence type="ECO:0000256" key="2">
    <source>
        <dbReference type="ARBA" id="ARBA00004496"/>
    </source>
</evidence>
<comment type="subcellular location">
    <subcellularLocation>
        <location evidence="2 8">Cytoplasm</location>
    </subcellularLocation>
</comment>
<evidence type="ECO:0000256" key="5">
    <source>
        <dbReference type="ARBA" id="ARBA00022801"/>
    </source>
</evidence>
<feature type="compositionally biased region" description="Basic residues" evidence="10">
    <location>
        <begin position="753"/>
        <end position="764"/>
    </location>
</feature>
<dbReference type="PROSITE" id="PS50126">
    <property type="entry name" value="S1"/>
    <property type="match status" value="1"/>
</dbReference>
<dbReference type="Proteomes" id="UP000198564">
    <property type="component" value="Unassembled WGS sequence"/>
</dbReference>
<evidence type="ECO:0000259" key="11">
    <source>
        <dbReference type="PROSITE" id="PS50126"/>
    </source>
</evidence>
<reference evidence="13" key="1">
    <citation type="submission" date="2016-10" db="EMBL/GenBank/DDBJ databases">
        <authorList>
            <person name="Varghese N."/>
            <person name="Submissions S."/>
        </authorList>
    </citation>
    <scope>NUCLEOTIDE SEQUENCE [LARGE SCALE GENOMIC DNA]</scope>
    <source>
        <strain evidence="13">DSM 25751</strain>
    </source>
</reference>
<keyword evidence="4 8" id="KW-0540">Nuclease</keyword>
<name>A0A1H6SXZ9_9LACT</name>
<organism evidence="12 13">
    <name type="scientific">Alkalibacterium gilvum</name>
    <dbReference type="NCBI Taxonomy" id="1130080"/>
    <lineage>
        <taxon>Bacteria</taxon>
        <taxon>Bacillati</taxon>
        <taxon>Bacillota</taxon>
        <taxon>Bacilli</taxon>
        <taxon>Lactobacillales</taxon>
        <taxon>Carnobacteriaceae</taxon>
        <taxon>Alkalibacterium</taxon>
    </lineage>
</organism>
<evidence type="ECO:0000256" key="6">
    <source>
        <dbReference type="ARBA" id="ARBA00022839"/>
    </source>
</evidence>
<keyword evidence="3 8" id="KW-0963">Cytoplasm</keyword>
<proteinExistence type="inferred from homology"/>
<dbReference type="GO" id="GO:0008859">
    <property type="term" value="F:exoribonuclease II activity"/>
    <property type="evidence" value="ECO:0007669"/>
    <property type="project" value="UniProtKB-UniRule"/>
</dbReference>
<keyword evidence="13" id="KW-1185">Reference proteome</keyword>
<dbReference type="GO" id="GO:0005829">
    <property type="term" value="C:cytosol"/>
    <property type="evidence" value="ECO:0007669"/>
    <property type="project" value="TreeGrafter"/>
</dbReference>
<dbReference type="GO" id="GO:0003723">
    <property type="term" value="F:RNA binding"/>
    <property type="evidence" value="ECO:0007669"/>
    <property type="project" value="UniProtKB-UniRule"/>
</dbReference>
<evidence type="ECO:0000256" key="9">
    <source>
        <dbReference type="SAM" id="Coils"/>
    </source>
</evidence>
<dbReference type="Pfam" id="PF00773">
    <property type="entry name" value="RNB"/>
    <property type="match status" value="1"/>
</dbReference>
<dbReference type="PANTHER" id="PTHR23355:SF9">
    <property type="entry name" value="DIS3-LIKE EXONUCLEASE 2"/>
    <property type="match status" value="1"/>
</dbReference>
<keyword evidence="9" id="KW-0175">Coiled coil</keyword>
<evidence type="ECO:0000256" key="8">
    <source>
        <dbReference type="HAMAP-Rule" id="MF_01895"/>
    </source>
</evidence>
<comment type="similarity">
    <text evidence="8">Belongs to the RNR ribonuclease family. RNase R subfamily.</text>
</comment>
<evidence type="ECO:0000256" key="1">
    <source>
        <dbReference type="ARBA" id="ARBA00001849"/>
    </source>
</evidence>
<dbReference type="EC" id="3.1.13.1" evidence="8"/>
<gene>
    <name evidence="8" type="primary">rnr</name>
    <name evidence="12" type="ORF">SAMN04488113_11424</name>
</gene>
<dbReference type="InterPro" id="IPR011805">
    <property type="entry name" value="RNase_R"/>
</dbReference>
<keyword evidence="7 8" id="KW-0694">RNA-binding</keyword>
<evidence type="ECO:0000256" key="10">
    <source>
        <dbReference type="SAM" id="MobiDB-lite"/>
    </source>
</evidence>
<dbReference type="NCBIfam" id="TIGR02063">
    <property type="entry name" value="RNase_R"/>
    <property type="match status" value="1"/>
</dbReference>
<dbReference type="CDD" id="cd04471">
    <property type="entry name" value="S1_RNase_R"/>
    <property type="match status" value="1"/>
</dbReference>
<dbReference type="PANTHER" id="PTHR23355">
    <property type="entry name" value="RIBONUCLEASE"/>
    <property type="match status" value="1"/>
</dbReference>
<dbReference type="SMART" id="SM00316">
    <property type="entry name" value="S1"/>
    <property type="match status" value="1"/>
</dbReference>
<accession>A0A1H6SXZ9</accession>
<dbReference type="Pfam" id="PF17876">
    <property type="entry name" value="CSD2"/>
    <property type="match status" value="1"/>
</dbReference>
<sequence>MSKENKLSNEGKERKELKKNIVEFMKEKNEEALEVNKISEGLNRSGANDFKKIVKAIAELERENKIVLLQNGKFKLKNGTTGMTGRFSGNDRGFGFVTIEEYEQDIFIPPTETKSALNGDLVKVKVTQEALPHKDKGPAGEVVEIIERGIEHVFGEFNPYPENEVKKNGLYGYVKPKNQKMPDLVVEIETKGIRPVDGSIVQIEVTDFAFNGETNHLAGIVTKTLGHKDEPGIEILTVVHKHGIPSEFPEEVIEEAKNVPDSISEKDLKGRKDLRDEVIITIDGADAKDLDDAIQVKRLDNGNYYLGVHIADVSHYVTENSAMDSEAFERGTSVYLTDRVIPMLPQRLSNGICSLHPHVDRLTLSCEMEINKSGQVVDYDVSKSVINNHHRMTYQAVNEILEEDNAERKAEYEGIVDMLKDMESLHNILEEKRVNRGSIDFDTHEAKIQVDETGFPVDIILRERGVGERLIESFMLSANETVSEHFAKQDLPILYRIHDKPDEGKMQRFIEFVSGFGINVKGLKESISPKKLQNILDKVADTPEEGVIKMLLLRSMQQAKYDVVPIGHYGLAAEYYSHFTSPIRRYPDLILHRLIHYYDEVGKGQKAKSYWNGKLPEIAEHSSTTERRAVDAERETDEMKKAEYMSTKIGEQFEGVITSVTNFGLFVQLPNSVEGLIHISNMNDDYYEFNDRELLLIGQQTGNVYRIGQSVQVEVTKADKESHEIDFELVEDEETKAKCIKNKKAASKGNKGNNRKKGNKKNQNRNHTSQKNTDKTGSNKRKQRRKTKKPKK</sequence>
<dbReference type="InterPro" id="IPR012340">
    <property type="entry name" value="NA-bd_OB-fold"/>
</dbReference>
<comment type="catalytic activity">
    <reaction evidence="1 8">
        <text>Exonucleolytic cleavage in the 3'- to 5'-direction to yield nucleoside 5'-phosphates.</text>
        <dbReference type="EC" id="3.1.13.1"/>
    </reaction>
</comment>
<keyword evidence="5 8" id="KW-0378">Hydrolase</keyword>
<dbReference type="InterPro" id="IPR003029">
    <property type="entry name" value="S1_domain"/>
</dbReference>
<feature type="region of interest" description="Disordered" evidence="10">
    <location>
        <begin position="738"/>
        <end position="792"/>
    </location>
</feature>
<evidence type="ECO:0000313" key="12">
    <source>
        <dbReference type="EMBL" id="SEI72789.1"/>
    </source>
</evidence>
<dbReference type="InterPro" id="IPR001900">
    <property type="entry name" value="RNase_II/R"/>
</dbReference>
<dbReference type="SMART" id="SM00955">
    <property type="entry name" value="RNB"/>
    <property type="match status" value="1"/>
</dbReference>
<evidence type="ECO:0000313" key="13">
    <source>
        <dbReference type="Proteomes" id="UP000198564"/>
    </source>
</evidence>
<dbReference type="InterPro" id="IPR022966">
    <property type="entry name" value="RNase_II/R_CS"/>
</dbReference>
<dbReference type="HAMAP" id="MF_01895">
    <property type="entry name" value="RNase_R"/>
    <property type="match status" value="1"/>
</dbReference>
<feature type="compositionally biased region" description="Basic residues" evidence="10">
    <location>
        <begin position="778"/>
        <end position="792"/>
    </location>
</feature>
<evidence type="ECO:0000256" key="7">
    <source>
        <dbReference type="ARBA" id="ARBA00022884"/>
    </source>
</evidence>
<dbReference type="InterPro" id="IPR050180">
    <property type="entry name" value="RNR_Ribonuclease"/>
</dbReference>
<dbReference type="InterPro" id="IPR004476">
    <property type="entry name" value="RNase_II/RNase_R"/>
</dbReference>
<dbReference type="Gene3D" id="2.40.50.140">
    <property type="entry name" value="Nucleic acid-binding proteins"/>
    <property type="match status" value="2"/>
</dbReference>
<dbReference type="GO" id="GO:0006402">
    <property type="term" value="P:mRNA catabolic process"/>
    <property type="evidence" value="ECO:0007669"/>
    <property type="project" value="TreeGrafter"/>
</dbReference>
<dbReference type="SUPFAM" id="SSF50249">
    <property type="entry name" value="Nucleic acid-binding proteins"/>
    <property type="match status" value="4"/>
</dbReference>
<dbReference type="AlphaFoldDB" id="A0A1H6SXZ9"/>
<dbReference type="PROSITE" id="PS01175">
    <property type="entry name" value="RIBONUCLEASE_II"/>
    <property type="match status" value="1"/>
</dbReference>
<dbReference type="Pfam" id="PF08206">
    <property type="entry name" value="OB_RNB"/>
    <property type="match status" value="1"/>
</dbReference>
<feature type="coiled-coil region" evidence="9">
    <location>
        <begin position="7"/>
        <end position="34"/>
    </location>
</feature>
<feature type="domain" description="S1 motif" evidence="11">
    <location>
        <begin position="650"/>
        <end position="730"/>
    </location>
</feature>
<dbReference type="Pfam" id="PF00575">
    <property type="entry name" value="S1"/>
    <property type="match status" value="1"/>
</dbReference>
<dbReference type="STRING" id="1130080.SAMN04488113_11424"/>